<dbReference type="CDD" id="cd07812">
    <property type="entry name" value="SRPBCC"/>
    <property type="match status" value="1"/>
</dbReference>
<dbReference type="InterPro" id="IPR023393">
    <property type="entry name" value="START-like_dom_sf"/>
</dbReference>
<accession>A0ABU6NS27</accession>
<reference evidence="1 2" key="1">
    <citation type="submission" date="2023-03" db="EMBL/GenBank/DDBJ databases">
        <title>Bacillus Genome Sequencing.</title>
        <authorList>
            <person name="Dunlap C."/>
        </authorList>
    </citation>
    <scope>NUCLEOTIDE SEQUENCE [LARGE SCALE GENOMIC DNA]</scope>
    <source>
        <strain evidence="1 2">NRS-1717</strain>
    </source>
</reference>
<dbReference type="Proteomes" id="UP001342826">
    <property type="component" value="Unassembled WGS sequence"/>
</dbReference>
<evidence type="ECO:0000313" key="1">
    <source>
        <dbReference type="EMBL" id="MED4399938.1"/>
    </source>
</evidence>
<dbReference type="Pfam" id="PF06240">
    <property type="entry name" value="COXG"/>
    <property type="match status" value="1"/>
</dbReference>
<dbReference type="InterPro" id="IPR010419">
    <property type="entry name" value="CO_DH_gsu"/>
</dbReference>
<dbReference type="RefSeq" id="WP_066231019.1">
    <property type="nucleotide sequence ID" value="NZ_JARTFQ010000005.1"/>
</dbReference>
<evidence type="ECO:0000313" key="2">
    <source>
        <dbReference type="Proteomes" id="UP001342826"/>
    </source>
</evidence>
<keyword evidence="2" id="KW-1185">Reference proteome</keyword>
<protein>
    <submittedName>
        <fullName evidence="1">SRPBCC family protein</fullName>
    </submittedName>
</protein>
<sequence length="147" mass="16716">MPSYTYEVKVSAPIHSVWSFVSDINNWAPLVPGYIEHEILDDKASTWKFKADMGIIKKKVHLRVDITNWMEPSEVTFNLTGINEKFSGEGYFKARQLQNSQTIMTGYLSITAEGTMAKMVNSMLKTSLPEMTMELTEAVAKKIEEMQ</sequence>
<name>A0ABU6NS27_9BACI</name>
<dbReference type="EMBL" id="JARTFS010000001">
    <property type="protein sequence ID" value="MED4399938.1"/>
    <property type="molecule type" value="Genomic_DNA"/>
</dbReference>
<dbReference type="GeneID" id="301141676"/>
<proteinExistence type="predicted"/>
<gene>
    <name evidence="1" type="ORF">P9271_01000</name>
</gene>
<dbReference type="SUPFAM" id="SSF55961">
    <property type="entry name" value="Bet v1-like"/>
    <property type="match status" value="1"/>
</dbReference>
<dbReference type="Gene3D" id="3.30.530.20">
    <property type="match status" value="1"/>
</dbReference>
<organism evidence="1 2">
    <name type="scientific">Metabacillus fastidiosus</name>
    <dbReference type="NCBI Taxonomy" id="1458"/>
    <lineage>
        <taxon>Bacteria</taxon>
        <taxon>Bacillati</taxon>
        <taxon>Bacillota</taxon>
        <taxon>Bacilli</taxon>
        <taxon>Bacillales</taxon>
        <taxon>Bacillaceae</taxon>
        <taxon>Metabacillus</taxon>
    </lineage>
</organism>
<comment type="caution">
    <text evidence="1">The sequence shown here is derived from an EMBL/GenBank/DDBJ whole genome shotgun (WGS) entry which is preliminary data.</text>
</comment>